<evidence type="ECO:0000313" key="1">
    <source>
        <dbReference type="EMBL" id="BBX02563.1"/>
    </source>
</evidence>
<sequence>MALPLRGAQTRRQNITVTKRETARAYLAGISIEAPSSGEIVRDLSDPGVACPRLFSIRVTDYRRDTVHANVVRAAAASLP</sequence>
<dbReference type="EMBL" id="AP022560">
    <property type="protein sequence ID" value="BBX02563.1"/>
    <property type="molecule type" value="Genomic_DNA"/>
</dbReference>
<evidence type="ECO:0000313" key="2">
    <source>
        <dbReference type="Proteomes" id="UP000466681"/>
    </source>
</evidence>
<name>A0AAD1HBU5_9MYCO</name>
<dbReference type="KEGG" id="mmor:MMOR_34990"/>
<organism evidence="1 2">
    <name type="scientific">Mycolicibacterium moriokaense</name>
    <dbReference type="NCBI Taxonomy" id="39691"/>
    <lineage>
        <taxon>Bacteria</taxon>
        <taxon>Bacillati</taxon>
        <taxon>Actinomycetota</taxon>
        <taxon>Actinomycetes</taxon>
        <taxon>Mycobacteriales</taxon>
        <taxon>Mycobacteriaceae</taxon>
        <taxon>Mycolicibacterium</taxon>
    </lineage>
</organism>
<accession>A0AAD1HBU5</accession>
<gene>
    <name evidence="1" type="ORF">MMOR_34990</name>
</gene>
<proteinExistence type="predicted"/>
<protein>
    <submittedName>
        <fullName evidence="1">Uncharacterized protein</fullName>
    </submittedName>
</protein>
<dbReference type="Proteomes" id="UP000466681">
    <property type="component" value="Chromosome"/>
</dbReference>
<reference evidence="1 2" key="1">
    <citation type="journal article" date="2019" name="Emerg. Microbes Infect.">
        <title>Comprehensive subspecies identification of 175 nontuberculous mycobacteria species based on 7547 genomic profiles.</title>
        <authorList>
            <person name="Matsumoto Y."/>
            <person name="Kinjo T."/>
            <person name="Motooka D."/>
            <person name="Nabeya D."/>
            <person name="Jung N."/>
            <person name="Uechi K."/>
            <person name="Horii T."/>
            <person name="Iida T."/>
            <person name="Fujita J."/>
            <person name="Nakamura S."/>
        </authorList>
    </citation>
    <scope>NUCLEOTIDE SEQUENCE [LARGE SCALE GENOMIC DNA]</scope>
    <source>
        <strain evidence="1 2">JCM 6375</strain>
    </source>
</reference>
<dbReference type="AlphaFoldDB" id="A0AAD1HBU5"/>
<keyword evidence="2" id="KW-1185">Reference proteome</keyword>